<dbReference type="InterPro" id="IPR001478">
    <property type="entry name" value="PDZ"/>
</dbReference>
<evidence type="ECO:0000256" key="1">
    <source>
        <dbReference type="SAM" id="MobiDB-lite"/>
    </source>
</evidence>
<name>A0ABQ8T579_PERAM</name>
<feature type="region of interest" description="Disordered" evidence="1">
    <location>
        <begin position="468"/>
        <end position="502"/>
    </location>
</feature>
<dbReference type="PROSITE" id="PS50106">
    <property type="entry name" value="PDZ"/>
    <property type="match status" value="1"/>
</dbReference>
<feature type="region of interest" description="Disordered" evidence="1">
    <location>
        <begin position="374"/>
        <end position="435"/>
    </location>
</feature>
<feature type="compositionally biased region" description="Acidic residues" evidence="1">
    <location>
        <begin position="387"/>
        <end position="432"/>
    </location>
</feature>
<accession>A0ABQ8T579</accession>
<gene>
    <name evidence="3" type="ORF">ANN_11512</name>
</gene>
<dbReference type="Proteomes" id="UP001148838">
    <property type="component" value="Unassembled WGS sequence"/>
</dbReference>
<organism evidence="3 4">
    <name type="scientific">Periplaneta americana</name>
    <name type="common">American cockroach</name>
    <name type="synonym">Blatta americana</name>
    <dbReference type="NCBI Taxonomy" id="6978"/>
    <lineage>
        <taxon>Eukaryota</taxon>
        <taxon>Metazoa</taxon>
        <taxon>Ecdysozoa</taxon>
        <taxon>Arthropoda</taxon>
        <taxon>Hexapoda</taxon>
        <taxon>Insecta</taxon>
        <taxon>Pterygota</taxon>
        <taxon>Neoptera</taxon>
        <taxon>Polyneoptera</taxon>
        <taxon>Dictyoptera</taxon>
        <taxon>Blattodea</taxon>
        <taxon>Blattoidea</taxon>
        <taxon>Blattidae</taxon>
        <taxon>Blattinae</taxon>
        <taxon>Periplaneta</taxon>
    </lineage>
</organism>
<sequence length="502" mass="55779">MASLCEGGNEPPGTLKAVKHQHSAVYYIAVEASPASYYSVVANRYPLYSGLLSSLRAPLPVLPGTLASQYFVSGDIVLGIQGYSAKDLLHVEAIELVRDPGKSLELLVQKCDVPLDNQNNELPASIWGPESVLQRPSEWLRRSPSPFARNLIDPKPPEVGYRSLNTLKQHFESVNQNSTQPDQIIRTGYTPTALDSKLKQQFELNEQTGYEQTMGVTQPISEIKQVQMVNQVSSVTQHMSCGSPPSQGSQFDRHVYHEEKNKYISYNIQETNQSSEEVQENIGTTLEYQQNTSQKSSNTTIVEQKTSNQTCTAIQKNTAITNVSNRIENVTEKQRIPSTADILKRPISPEFNMFPNSKGGSLLKLVLSKSLGNYSPHDFEKMRATETYEESDDGDDEDEDEDSETSEEEEEDEDEEATEEEDGGDNDCESQEEYIRYMSCDSDVALSSPGGSVVFDRYWMAENDDGALSDDSELAQQCPRSPSLSRNSSRASAASPYPDDRG</sequence>
<reference evidence="3 4" key="1">
    <citation type="journal article" date="2022" name="Allergy">
        <title>Genome assembly and annotation of Periplaneta americana reveal a comprehensive cockroach allergen profile.</title>
        <authorList>
            <person name="Wang L."/>
            <person name="Xiong Q."/>
            <person name="Saelim N."/>
            <person name="Wang L."/>
            <person name="Nong W."/>
            <person name="Wan A.T."/>
            <person name="Shi M."/>
            <person name="Liu X."/>
            <person name="Cao Q."/>
            <person name="Hui J.H.L."/>
            <person name="Sookrung N."/>
            <person name="Leung T.F."/>
            <person name="Tungtrongchitr A."/>
            <person name="Tsui S.K.W."/>
        </authorList>
    </citation>
    <scope>NUCLEOTIDE SEQUENCE [LARGE SCALE GENOMIC DNA]</scope>
    <source>
        <strain evidence="3">PWHHKU_190912</strain>
    </source>
</reference>
<proteinExistence type="predicted"/>
<feature type="compositionally biased region" description="Basic and acidic residues" evidence="1">
    <location>
        <begin position="377"/>
        <end position="386"/>
    </location>
</feature>
<comment type="caution">
    <text evidence="3">The sequence shown here is derived from an EMBL/GenBank/DDBJ whole genome shotgun (WGS) entry which is preliminary data.</text>
</comment>
<evidence type="ECO:0000259" key="2">
    <source>
        <dbReference type="PROSITE" id="PS50106"/>
    </source>
</evidence>
<dbReference type="EMBL" id="JAJSOF020000015">
    <property type="protein sequence ID" value="KAJ4441654.1"/>
    <property type="molecule type" value="Genomic_DNA"/>
</dbReference>
<feature type="domain" description="PDZ" evidence="2">
    <location>
        <begin position="61"/>
        <end position="112"/>
    </location>
</feature>
<feature type="compositionally biased region" description="Low complexity" evidence="1">
    <location>
        <begin position="479"/>
        <end position="496"/>
    </location>
</feature>
<evidence type="ECO:0000313" key="4">
    <source>
        <dbReference type="Proteomes" id="UP001148838"/>
    </source>
</evidence>
<protein>
    <recommendedName>
        <fullName evidence="2">PDZ domain-containing protein</fullName>
    </recommendedName>
</protein>
<dbReference type="InterPro" id="IPR036034">
    <property type="entry name" value="PDZ_sf"/>
</dbReference>
<keyword evidence="4" id="KW-1185">Reference proteome</keyword>
<dbReference type="SUPFAM" id="SSF50156">
    <property type="entry name" value="PDZ domain-like"/>
    <property type="match status" value="1"/>
</dbReference>
<evidence type="ECO:0000313" key="3">
    <source>
        <dbReference type="EMBL" id="KAJ4441654.1"/>
    </source>
</evidence>